<dbReference type="InterPro" id="IPR011712">
    <property type="entry name" value="Sig_transdc_His_kin_sub3_dim/P"/>
</dbReference>
<keyword evidence="5" id="KW-0547">Nucleotide-binding</keyword>
<comment type="catalytic activity">
    <reaction evidence="1">
        <text>ATP + protein L-histidine = ADP + protein N-phospho-L-histidine.</text>
        <dbReference type="EC" id="2.7.13.3"/>
    </reaction>
</comment>
<evidence type="ECO:0000256" key="10">
    <source>
        <dbReference type="SAM" id="Phobius"/>
    </source>
</evidence>
<dbReference type="InterPro" id="IPR050482">
    <property type="entry name" value="Sensor_HK_TwoCompSys"/>
</dbReference>
<evidence type="ECO:0000256" key="8">
    <source>
        <dbReference type="ARBA" id="ARBA00023012"/>
    </source>
</evidence>
<keyword evidence="10" id="KW-0812">Transmembrane</keyword>
<evidence type="ECO:0000256" key="4">
    <source>
        <dbReference type="ARBA" id="ARBA00022679"/>
    </source>
</evidence>
<accession>A0ABQ2JCL2</accession>
<keyword evidence="13" id="KW-1185">Reference proteome</keyword>
<feature type="transmembrane region" description="Helical" evidence="10">
    <location>
        <begin position="87"/>
        <end position="106"/>
    </location>
</feature>
<evidence type="ECO:0000259" key="11">
    <source>
        <dbReference type="Pfam" id="PF07730"/>
    </source>
</evidence>
<feature type="domain" description="Signal transduction histidine kinase subgroup 3 dimerisation and phosphoacceptor" evidence="11">
    <location>
        <begin position="204"/>
        <end position="268"/>
    </location>
</feature>
<dbReference type="CDD" id="cd16917">
    <property type="entry name" value="HATPase_UhpB-NarQ-NarX-like"/>
    <property type="match status" value="1"/>
</dbReference>
<dbReference type="PANTHER" id="PTHR24421">
    <property type="entry name" value="NITRATE/NITRITE SENSOR PROTEIN NARX-RELATED"/>
    <property type="match status" value="1"/>
</dbReference>
<evidence type="ECO:0000256" key="7">
    <source>
        <dbReference type="ARBA" id="ARBA00022840"/>
    </source>
</evidence>
<keyword evidence="7" id="KW-0067">ATP-binding</keyword>
<keyword evidence="4" id="KW-0808">Transferase</keyword>
<evidence type="ECO:0000256" key="3">
    <source>
        <dbReference type="ARBA" id="ARBA00022553"/>
    </source>
</evidence>
<evidence type="ECO:0000256" key="6">
    <source>
        <dbReference type="ARBA" id="ARBA00022777"/>
    </source>
</evidence>
<evidence type="ECO:0000256" key="9">
    <source>
        <dbReference type="SAM" id="MobiDB-lite"/>
    </source>
</evidence>
<dbReference type="EC" id="2.7.13.3" evidence="2"/>
<keyword evidence="6" id="KW-0418">Kinase</keyword>
<evidence type="ECO:0000256" key="1">
    <source>
        <dbReference type="ARBA" id="ARBA00000085"/>
    </source>
</evidence>
<dbReference type="Proteomes" id="UP000600080">
    <property type="component" value="Unassembled WGS sequence"/>
</dbReference>
<dbReference type="PANTHER" id="PTHR24421:SF10">
    <property type="entry name" value="NITRATE_NITRITE SENSOR PROTEIN NARQ"/>
    <property type="match status" value="1"/>
</dbReference>
<sequence>MERARRARQVPTAWVRTGLRLAEPGRALFAPGMWPPRRIVLESLLSVLLATLAGGTEAVRDGGAVGIAAVALAAGLLLPLRRVLPATVLLVAIAASIPCNGFALLMPVTSWSAGRRIEGVGRATGTFAVAYGLSFGLELSRELPQVSTASVVIGALATLVATIVPGLAGRYWSQRRTLLDTLREYNAQLLRERAMIAGQARMRERQRIAQDMHDSLGHQLALISVHTGALEVDRELTGRQREAVGVLREASVSAMRELREVVGLLRDGTHAPEDGTAPPVVASGPPTSAPEARGEEDAKSPSRGVAGINHLVEASRSAGTAVELRRSGEVRPLAPTADHAAYRIAQEGLTNAHKHAPGASIAIALRYEPDSLVVEVANGPVPGTADDGRNVVSGGQGLTGLRERARLVGGMVHVGATTDGGFRLAGVLPYTAPERGATNSSPGDETATFVDPTGDFRQQITAGPPGEADPVTDWNRSPKELATAMSAQKRSGGIAIGCGVAALLALLLVVGVLVGGAFLLTEVNKAMVEPKEYAAVKVGQPESTVRKQLPEGSSVLTEGLDDGAPPVPEGAKCLSLNSSELGSSLEKEPVFRFCFKDGKLIEKRSFEVTT</sequence>
<evidence type="ECO:0000313" key="12">
    <source>
        <dbReference type="EMBL" id="GGN42557.1"/>
    </source>
</evidence>
<dbReference type="Gene3D" id="1.20.5.1930">
    <property type="match status" value="1"/>
</dbReference>
<keyword evidence="3" id="KW-0597">Phosphoprotein</keyword>
<comment type="caution">
    <text evidence="12">The sequence shown here is derived from an EMBL/GenBank/DDBJ whole genome shotgun (WGS) entry which is preliminary data.</text>
</comment>
<dbReference type="EMBL" id="BMND01000007">
    <property type="protein sequence ID" value="GGN42557.1"/>
    <property type="molecule type" value="Genomic_DNA"/>
</dbReference>
<keyword evidence="8" id="KW-0902">Two-component regulatory system</keyword>
<keyword evidence="10" id="KW-0472">Membrane</keyword>
<feature type="transmembrane region" description="Helical" evidence="10">
    <location>
        <begin position="494"/>
        <end position="520"/>
    </location>
</feature>
<feature type="region of interest" description="Disordered" evidence="9">
    <location>
        <begin position="266"/>
        <end position="303"/>
    </location>
</feature>
<dbReference type="InterPro" id="IPR036890">
    <property type="entry name" value="HATPase_C_sf"/>
</dbReference>
<gene>
    <name evidence="12" type="ORF">GCM10012285_23020</name>
</gene>
<organism evidence="12 13">
    <name type="scientific">Streptomyces kronopolitis</name>
    <dbReference type="NCBI Taxonomy" id="1612435"/>
    <lineage>
        <taxon>Bacteria</taxon>
        <taxon>Bacillati</taxon>
        <taxon>Actinomycetota</taxon>
        <taxon>Actinomycetes</taxon>
        <taxon>Kitasatosporales</taxon>
        <taxon>Streptomycetaceae</taxon>
        <taxon>Streptomyces</taxon>
    </lineage>
</organism>
<reference evidence="13" key="1">
    <citation type="journal article" date="2019" name="Int. J. Syst. Evol. Microbiol.">
        <title>The Global Catalogue of Microorganisms (GCM) 10K type strain sequencing project: providing services to taxonomists for standard genome sequencing and annotation.</title>
        <authorList>
            <consortium name="The Broad Institute Genomics Platform"/>
            <consortium name="The Broad Institute Genome Sequencing Center for Infectious Disease"/>
            <person name="Wu L."/>
            <person name="Ma J."/>
        </authorList>
    </citation>
    <scope>NUCLEOTIDE SEQUENCE [LARGE SCALE GENOMIC DNA]</scope>
    <source>
        <strain evidence="13">CGMCC 4.7323</strain>
    </source>
</reference>
<name>A0ABQ2JCL2_9ACTN</name>
<feature type="transmembrane region" description="Helical" evidence="10">
    <location>
        <begin position="146"/>
        <end position="168"/>
    </location>
</feature>
<proteinExistence type="predicted"/>
<keyword evidence="10" id="KW-1133">Transmembrane helix</keyword>
<dbReference type="SUPFAM" id="SSF55874">
    <property type="entry name" value="ATPase domain of HSP90 chaperone/DNA topoisomerase II/histidine kinase"/>
    <property type="match status" value="1"/>
</dbReference>
<dbReference type="Gene3D" id="3.30.565.10">
    <property type="entry name" value="Histidine kinase-like ATPase, C-terminal domain"/>
    <property type="match status" value="1"/>
</dbReference>
<evidence type="ECO:0000313" key="13">
    <source>
        <dbReference type="Proteomes" id="UP000600080"/>
    </source>
</evidence>
<feature type="transmembrane region" description="Helical" evidence="10">
    <location>
        <begin position="62"/>
        <end position="80"/>
    </location>
</feature>
<protein>
    <recommendedName>
        <fullName evidence="2">histidine kinase</fullName>
        <ecNumber evidence="2">2.7.13.3</ecNumber>
    </recommendedName>
</protein>
<dbReference type="Pfam" id="PF07730">
    <property type="entry name" value="HisKA_3"/>
    <property type="match status" value="1"/>
</dbReference>
<evidence type="ECO:0000256" key="5">
    <source>
        <dbReference type="ARBA" id="ARBA00022741"/>
    </source>
</evidence>
<evidence type="ECO:0000256" key="2">
    <source>
        <dbReference type="ARBA" id="ARBA00012438"/>
    </source>
</evidence>